<evidence type="ECO:0000313" key="1">
    <source>
        <dbReference type="EMBL" id="THG37152.1"/>
    </source>
</evidence>
<reference evidence="1 2" key="1">
    <citation type="submission" date="2019-04" db="EMBL/GenBank/DDBJ databases">
        <title>Microbes associate with the intestines of laboratory mice.</title>
        <authorList>
            <person name="Navarre W."/>
            <person name="Wong E."/>
            <person name="Huang K.C."/>
            <person name="Tropini C."/>
            <person name="Ng K."/>
            <person name="Yu B."/>
        </authorList>
    </citation>
    <scope>NUCLEOTIDE SEQUENCE [LARGE SCALE GENOMIC DNA]</scope>
    <source>
        <strain evidence="1 2">NM80_B27</strain>
    </source>
</reference>
<dbReference type="AlphaFoldDB" id="A0A4S4G3M2"/>
<dbReference type="Proteomes" id="UP000308978">
    <property type="component" value="Unassembled WGS sequence"/>
</dbReference>
<accession>A0A4S4G3M2</accession>
<sequence>MEREVWIVTKRGDVEPRNATSETEQLAWMTEDVTLQFNTYQEAQSYLREMVYGLATSSNNIFDGNGGIHGLDSHFKEIQSWLDEHGSVNKHRKFYGTICEQPDYSYMGGDYRQAKRIPELIKSFLLGEAIPREGFPRFRWTDWTIAIDSTPNSLKVLYAAPTPPLDGYNPNVEIRGFTENNLEEEHVLHIHNELGQNTEFVGSLDVRLWKTTECNVAGDIENLSERLDKGYEMGVGFGPGRKIPGVLAVDSVRVETNGTFIPDDLPCEEQVACYRDFVKHVADIATRKGFVVDRRYWVPTTFKPASKVREEYGDREYGTIEKIMWSTEHSTHGASRVHCYLLSGNSTMADFEIDIALSTGLAGSDKSPFVVRYHRDETHCSTADDAIDALSRTLDLMLEKKNDPSDSTRPTRTIKLEVPLWEERPSTP</sequence>
<gene>
    <name evidence="1" type="ORF">E5986_06740</name>
</gene>
<proteinExistence type="predicted"/>
<protein>
    <submittedName>
        <fullName evidence="1">Uncharacterized protein</fullName>
    </submittedName>
</protein>
<organism evidence="1 2">
    <name type="scientific">Adlercreutzia caecimuris</name>
    <dbReference type="NCBI Taxonomy" id="671266"/>
    <lineage>
        <taxon>Bacteria</taxon>
        <taxon>Bacillati</taxon>
        <taxon>Actinomycetota</taxon>
        <taxon>Coriobacteriia</taxon>
        <taxon>Eggerthellales</taxon>
        <taxon>Eggerthellaceae</taxon>
        <taxon>Adlercreutzia</taxon>
    </lineage>
</organism>
<evidence type="ECO:0000313" key="2">
    <source>
        <dbReference type="Proteomes" id="UP000308978"/>
    </source>
</evidence>
<dbReference type="EMBL" id="SSTJ01000007">
    <property type="protein sequence ID" value="THG37152.1"/>
    <property type="molecule type" value="Genomic_DNA"/>
</dbReference>
<dbReference type="RefSeq" id="WP_136434481.1">
    <property type="nucleotide sequence ID" value="NZ_SSTJ01000007.1"/>
</dbReference>
<name>A0A4S4G3M2_9ACTN</name>
<comment type="caution">
    <text evidence="1">The sequence shown here is derived from an EMBL/GenBank/DDBJ whole genome shotgun (WGS) entry which is preliminary data.</text>
</comment>